<comment type="function">
    <text evidence="9">Essential for sperm motility and is involved in the regulation of the beating frequency of motile cilia on the epithelial cells of the respiratory tract. Required for the establishment of radial spokes in sperm flagella.</text>
</comment>
<comment type="subcellular location">
    <subcellularLocation>
        <location evidence="1">Cytoplasm</location>
        <location evidence="1">Cytoskeleton</location>
        <location evidence="1">Cilium axoneme</location>
    </subcellularLocation>
</comment>
<dbReference type="GO" id="GO:0036064">
    <property type="term" value="C:ciliary basal body"/>
    <property type="evidence" value="ECO:0007669"/>
    <property type="project" value="TreeGrafter"/>
</dbReference>
<keyword evidence="7" id="KW-0206">Cytoskeleton</keyword>
<evidence type="ECO:0000313" key="11">
    <source>
        <dbReference type="Proteomes" id="UP000801492"/>
    </source>
</evidence>
<dbReference type="InterPro" id="IPR021897">
    <property type="entry name" value="FAP206"/>
</dbReference>
<dbReference type="GO" id="GO:0030030">
    <property type="term" value="P:cell projection organization"/>
    <property type="evidence" value="ECO:0007669"/>
    <property type="project" value="UniProtKB-KW"/>
</dbReference>
<name>A0A8K0GEF7_IGNLU</name>
<evidence type="ECO:0000256" key="7">
    <source>
        <dbReference type="ARBA" id="ARBA00023212"/>
    </source>
</evidence>
<keyword evidence="11" id="KW-1185">Reference proteome</keyword>
<evidence type="ECO:0000256" key="8">
    <source>
        <dbReference type="ARBA" id="ARBA00023273"/>
    </source>
</evidence>
<dbReference type="EMBL" id="VTPC01005420">
    <property type="protein sequence ID" value="KAF2896056.1"/>
    <property type="molecule type" value="Genomic_DNA"/>
</dbReference>
<evidence type="ECO:0000256" key="5">
    <source>
        <dbReference type="ARBA" id="ARBA00022794"/>
    </source>
</evidence>
<dbReference type="OrthoDB" id="10251073at2759"/>
<proteinExistence type="inferred from homology"/>
<sequence length="158" mass="18290">MQATHELDSTIKNVVQEIMRECTNKGVQISDSFVIYFVKLLMLDPTWGITSGSLPNRNDVQIFVKHCIHRLENQSCPSIITLKMQLYFMSNFDNIENMVVKNRTDLKARLSPLEKEVLETQTDVKEDLEKLYKKIVYLVTLYSGMGNPTVKAFRVEKK</sequence>
<keyword evidence="6" id="KW-0969">Cilium</keyword>
<evidence type="ECO:0000313" key="10">
    <source>
        <dbReference type="EMBL" id="KAF2896056.1"/>
    </source>
</evidence>
<comment type="similarity">
    <text evidence="2">Belongs to the CFAP206 family.</text>
</comment>
<evidence type="ECO:0000256" key="2">
    <source>
        <dbReference type="ARBA" id="ARBA00010500"/>
    </source>
</evidence>
<dbReference type="PANTHER" id="PTHR21442">
    <property type="entry name" value="CILIA- AND FLAGELLA-ASSOCIATED PROTEIN 206"/>
    <property type="match status" value="1"/>
</dbReference>
<evidence type="ECO:0000256" key="6">
    <source>
        <dbReference type="ARBA" id="ARBA00023069"/>
    </source>
</evidence>
<reference evidence="10" key="1">
    <citation type="submission" date="2019-08" db="EMBL/GenBank/DDBJ databases">
        <title>The genome of the North American firefly Photinus pyralis.</title>
        <authorList>
            <consortium name="Photinus pyralis genome working group"/>
            <person name="Fallon T.R."/>
            <person name="Sander Lower S.E."/>
            <person name="Weng J.-K."/>
        </authorList>
    </citation>
    <scope>NUCLEOTIDE SEQUENCE</scope>
    <source>
        <strain evidence="10">TRF0915ILg1</strain>
        <tissue evidence="10">Whole body</tissue>
    </source>
</reference>
<protein>
    <recommendedName>
        <fullName evidence="3">Cilia- and flagella-associated protein 206</fullName>
    </recommendedName>
</protein>
<evidence type="ECO:0000256" key="3">
    <source>
        <dbReference type="ARBA" id="ARBA00021602"/>
    </source>
</evidence>
<keyword evidence="5" id="KW-0970">Cilium biogenesis/degradation</keyword>
<dbReference type="Proteomes" id="UP000801492">
    <property type="component" value="Unassembled WGS sequence"/>
</dbReference>
<dbReference type="GO" id="GO:0003356">
    <property type="term" value="P:regulation of cilium beat frequency"/>
    <property type="evidence" value="ECO:0007669"/>
    <property type="project" value="TreeGrafter"/>
</dbReference>
<evidence type="ECO:0000256" key="4">
    <source>
        <dbReference type="ARBA" id="ARBA00022490"/>
    </source>
</evidence>
<dbReference type="PANTHER" id="PTHR21442:SF0">
    <property type="entry name" value="CILIA- AND FLAGELLA-ASSOCIATED PROTEIN 206"/>
    <property type="match status" value="1"/>
</dbReference>
<dbReference type="GO" id="GO:0005930">
    <property type="term" value="C:axoneme"/>
    <property type="evidence" value="ECO:0007669"/>
    <property type="project" value="UniProtKB-SubCell"/>
</dbReference>
<gene>
    <name evidence="10" type="ORF">ILUMI_10119</name>
</gene>
<organism evidence="10 11">
    <name type="scientific">Ignelater luminosus</name>
    <name type="common">Cucubano</name>
    <name type="synonym">Pyrophorus luminosus</name>
    <dbReference type="NCBI Taxonomy" id="2038154"/>
    <lineage>
        <taxon>Eukaryota</taxon>
        <taxon>Metazoa</taxon>
        <taxon>Ecdysozoa</taxon>
        <taxon>Arthropoda</taxon>
        <taxon>Hexapoda</taxon>
        <taxon>Insecta</taxon>
        <taxon>Pterygota</taxon>
        <taxon>Neoptera</taxon>
        <taxon>Endopterygota</taxon>
        <taxon>Coleoptera</taxon>
        <taxon>Polyphaga</taxon>
        <taxon>Elateriformia</taxon>
        <taxon>Elateroidea</taxon>
        <taxon>Elateridae</taxon>
        <taxon>Agrypninae</taxon>
        <taxon>Pyrophorini</taxon>
        <taxon>Ignelater</taxon>
    </lineage>
</organism>
<evidence type="ECO:0000256" key="1">
    <source>
        <dbReference type="ARBA" id="ARBA00004430"/>
    </source>
</evidence>
<dbReference type="AlphaFoldDB" id="A0A8K0GEF7"/>
<keyword evidence="8" id="KW-0966">Cell projection</keyword>
<accession>A0A8K0GEF7</accession>
<keyword evidence="4" id="KW-0963">Cytoplasm</keyword>
<evidence type="ECO:0000256" key="9">
    <source>
        <dbReference type="ARBA" id="ARBA00045321"/>
    </source>
</evidence>
<comment type="caution">
    <text evidence="10">The sequence shown here is derived from an EMBL/GenBank/DDBJ whole genome shotgun (WGS) entry which is preliminary data.</text>
</comment>